<sequence>MTYASTNPNWPMDLEADITVMPLNVLKALCLTKHTRHILVMDKTGIRFVTEESTVQQGTIFFSEANFEKFWLSEPTKCIIMGIPLATFASSLHTFGDKGRFKMQFNKFGENLLLDVFGEGLRNEFKFKNSKGKPINLMENTEWDTVARIVMSGPTLSSIVKSLSFHDAPIAFTVNPDVMYISSRSVRGEKTVTIPGDSPDTLPLFECMEPFNFEYDPNMLLALVPSFKIGKYVKIKFYANGMLETCASSDIKDSSASIIKICTAARACDE</sequence>
<evidence type="ECO:0000313" key="2">
    <source>
        <dbReference type="WBParaSite" id="RSKR_0000171700.1"/>
    </source>
</evidence>
<accession>A0AC35TL64</accession>
<protein>
    <submittedName>
        <fullName evidence="2">DNA_pol3_beta_2 domain-containing protein</fullName>
    </submittedName>
</protein>
<reference evidence="2" key="1">
    <citation type="submission" date="2016-11" db="UniProtKB">
        <authorList>
            <consortium name="WormBaseParasite"/>
        </authorList>
    </citation>
    <scope>IDENTIFICATION</scope>
    <source>
        <strain evidence="2">KR3021</strain>
    </source>
</reference>
<name>A0AC35TL64_9BILA</name>
<proteinExistence type="predicted"/>
<dbReference type="Proteomes" id="UP000095286">
    <property type="component" value="Unplaced"/>
</dbReference>
<dbReference type="WBParaSite" id="RSKR_0000171700.1">
    <property type="protein sequence ID" value="RSKR_0000171700.1"/>
    <property type="gene ID" value="RSKR_0000171700"/>
</dbReference>
<evidence type="ECO:0000313" key="1">
    <source>
        <dbReference type="Proteomes" id="UP000095286"/>
    </source>
</evidence>
<organism evidence="1 2">
    <name type="scientific">Rhabditophanes sp. KR3021</name>
    <dbReference type="NCBI Taxonomy" id="114890"/>
    <lineage>
        <taxon>Eukaryota</taxon>
        <taxon>Metazoa</taxon>
        <taxon>Ecdysozoa</taxon>
        <taxon>Nematoda</taxon>
        <taxon>Chromadorea</taxon>
        <taxon>Rhabditida</taxon>
        <taxon>Tylenchina</taxon>
        <taxon>Panagrolaimomorpha</taxon>
        <taxon>Strongyloidoidea</taxon>
        <taxon>Alloionematidae</taxon>
        <taxon>Rhabditophanes</taxon>
    </lineage>
</organism>